<keyword evidence="1" id="KW-1133">Transmembrane helix</keyword>
<evidence type="ECO:0000313" key="2">
    <source>
        <dbReference type="EMBL" id="PWT27805.1"/>
    </source>
</evidence>
<organism evidence="2 3">
    <name type="scientific">Butyrivibrio fibrisolvens</name>
    <dbReference type="NCBI Taxonomy" id="831"/>
    <lineage>
        <taxon>Bacteria</taxon>
        <taxon>Bacillati</taxon>
        <taxon>Bacillota</taxon>
        <taxon>Clostridia</taxon>
        <taxon>Lachnospirales</taxon>
        <taxon>Lachnospiraceae</taxon>
        <taxon>Butyrivibrio</taxon>
    </lineage>
</organism>
<sequence>MVKDYKNDMSKFKDDNSGFSLIEVIIAVIIVAILVVPLMRGFVVTQKLSKRAGELEEYETLSQTIFEGSWNFSIEDIALMFNEDAPSPFIIPSSQYSKIKPLGNYYAEDGSFIGSDNNIYEFAINDLMVSSGSDKKYDVIVKYDASHYMGDESSSAARDSSAYNYNAFEYSTAAVYDENFDYMFLMNEEDDEDAYEAIRVLLDDSTISDEELKKNVRREITITIDDNSSSGSSTVTANIKYYYPGDATQPSSVLTYAGGTYRQNAKNPEVPYPRNVFICYYPDYYSDYSARNLLDYIVVNNDTSQKLSLVVAMQEKNDQDGSAMTAIGADNYWMHLIVNDPNCKSPSESSPNVTLRTNLGYNIVKLLQRSAGTSRDSCKDTNQAFLEYYYNSGSMNLNCWLDDMNLMEVLPLDGGQAIGNVVYDTTVEFYEDGEYEKFTENYSRSVTPVVVMTSDEEEN</sequence>
<evidence type="ECO:0000256" key="1">
    <source>
        <dbReference type="SAM" id="Phobius"/>
    </source>
</evidence>
<evidence type="ECO:0000313" key="3">
    <source>
        <dbReference type="Proteomes" id="UP000245488"/>
    </source>
</evidence>
<dbReference type="RefSeq" id="WP_110073150.1">
    <property type="nucleotide sequence ID" value="NZ_CM009896.1"/>
</dbReference>
<dbReference type="Proteomes" id="UP000245488">
    <property type="component" value="Chromosome"/>
</dbReference>
<keyword evidence="3" id="KW-1185">Reference proteome</keyword>
<dbReference type="EMBL" id="NXNG01000001">
    <property type="protein sequence ID" value="PWT27805.1"/>
    <property type="molecule type" value="Genomic_DNA"/>
</dbReference>
<gene>
    <name evidence="2" type="ORF">CPT75_12210</name>
</gene>
<feature type="transmembrane region" description="Helical" evidence="1">
    <location>
        <begin position="21"/>
        <end position="43"/>
    </location>
</feature>
<dbReference type="NCBIfam" id="TIGR02532">
    <property type="entry name" value="IV_pilin_GFxxxE"/>
    <property type="match status" value="1"/>
</dbReference>
<dbReference type="Pfam" id="PF07963">
    <property type="entry name" value="N_methyl"/>
    <property type="match status" value="1"/>
</dbReference>
<name>A0A317G1G0_BUTFI</name>
<evidence type="ECO:0008006" key="4">
    <source>
        <dbReference type="Google" id="ProtNLM"/>
    </source>
</evidence>
<protein>
    <recommendedName>
        <fullName evidence="4">Prepilin-type N-terminal cleavage/methylation domain-containing protein</fullName>
    </recommendedName>
</protein>
<proteinExistence type="predicted"/>
<comment type="caution">
    <text evidence="2">The sequence shown here is derived from an EMBL/GenBank/DDBJ whole genome shotgun (WGS) entry which is preliminary data.</text>
</comment>
<reference evidence="2 3" key="1">
    <citation type="submission" date="2017-09" db="EMBL/GenBank/DDBJ databases">
        <title>High-quality draft genome sequence of Butyrivibrio fibrisolvens INBov1, isolated from cow rumen.</title>
        <authorList>
            <person name="Rodriguez Hernaez J."/>
            <person name="Rivarola M."/>
            <person name="Paniego N."/>
            <person name="Cravero S."/>
            <person name="Ceron Cucchi M."/>
            <person name="Martinez M.C."/>
        </authorList>
    </citation>
    <scope>NUCLEOTIDE SEQUENCE [LARGE SCALE GENOMIC DNA]</scope>
    <source>
        <strain evidence="2 3">INBov1</strain>
    </source>
</reference>
<accession>A0A317G1G0</accession>
<keyword evidence="1" id="KW-0472">Membrane</keyword>
<dbReference type="InterPro" id="IPR012902">
    <property type="entry name" value="N_methyl_site"/>
</dbReference>
<keyword evidence="1" id="KW-0812">Transmembrane</keyword>
<dbReference type="AlphaFoldDB" id="A0A317G1G0"/>